<comment type="cofactor">
    <cofactor evidence="1">
        <name>FMN</name>
        <dbReference type="ChEBI" id="CHEBI:58210"/>
    </cofactor>
</comment>
<keyword evidence="4" id="KW-0285">Flavoprotein</keyword>
<dbReference type="Pfam" id="PF00258">
    <property type="entry name" value="Flavodoxin_1"/>
    <property type="match status" value="1"/>
</dbReference>
<dbReference type="PROSITE" id="PS50902">
    <property type="entry name" value="FLAVODOXIN_LIKE"/>
    <property type="match status" value="1"/>
</dbReference>
<dbReference type="InterPro" id="IPR010086">
    <property type="entry name" value="Flavodoxin_lc"/>
</dbReference>
<dbReference type="InterPro" id="IPR029039">
    <property type="entry name" value="Flavoprotein-like_sf"/>
</dbReference>
<evidence type="ECO:0000313" key="9">
    <source>
        <dbReference type="EMBL" id="CAE4586943.1"/>
    </source>
</evidence>
<evidence type="ECO:0000256" key="5">
    <source>
        <dbReference type="ARBA" id="ARBA00022643"/>
    </source>
</evidence>
<dbReference type="AlphaFoldDB" id="A0A7S4QL61"/>
<sequence>MKLLTTSSFVLLGSSLQNVNAFTPNAMHRRRFGGVTHTSKASYTALYMGTKVGIFFGTSTGSTADVADLLYEQFGDDIASEPIEIDTIQGSVAKIFEQYGALVVGTPTWNTGADSERSGTGWDEIYYGEMQDLNLVGKKVAVFGLGDQVSYAENYADASGELYDVFEGLGCQMIGHTSQDGYEHEASKAIKGDKFCGLLCDAVNQEELTEDRVVQWVAQLKEEGILDGSSSATPEVAAAPAPTAADEINVVKELEEQSRILDENIMTHSGLKNDSDSFTPHHNPVTGRTMWTSADGRTCYYTVDAPKVGTKFSP</sequence>
<keyword evidence="7" id="KW-0732">Signal</keyword>
<dbReference type="NCBIfam" id="NF006738">
    <property type="entry name" value="PRK09267.1-4"/>
    <property type="match status" value="1"/>
</dbReference>
<dbReference type="PANTHER" id="PTHR42809">
    <property type="entry name" value="FLAVODOXIN 2"/>
    <property type="match status" value="1"/>
</dbReference>
<dbReference type="InterPro" id="IPR050619">
    <property type="entry name" value="Flavodoxin"/>
</dbReference>
<dbReference type="GO" id="GO:0009055">
    <property type="term" value="F:electron transfer activity"/>
    <property type="evidence" value="ECO:0007669"/>
    <property type="project" value="InterPro"/>
</dbReference>
<dbReference type="InterPro" id="IPR008254">
    <property type="entry name" value="Flavodoxin/NO_synth"/>
</dbReference>
<reference evidence="9" key="1">
    <citation type="submission" date="2021-01" db="EMBL/GenBank/DDBJ databases">
        <authorList>
            <person name="Corre E."/>
            <person name="Pelletier E."/>
            <person name="Niang G."/>
            <person name="Scheremetjew M."/>
            <person name="Finn R."/>
            <person name="Kale V."/>
            <person name="Holt S."/>
            <person name="Cochrane G."/>
            <person name="Meng A."/>
            <person name="Brown T."/>
            <person name="Cohen L."/>
        </authorList>
    </citation>
    <scope>NUCLEOTIDE SEQUENCE</scope>
    <source>
        <strain evidence="9">GSO104</strain>
    </source>
</reference>
<evidence type="ECO:0000259" key="8">
    <source>
        <dbReference type="PROSITE" id="PS50902"/>
    </source>
</evidence>
<protein>
    <recommendedName>
        <fullName evidence="8">Flavodoxin-like domain-containing protein</fullName>
    </recommendedName>
</protein>
<name>A0A7S4QL61_9STRA</name>
<comment type="similarity">
    <text evidence="2">Belongs to the flavodoxin family.</text>
</comment>
<dbReference type="PANTHER" id="PTHR42809:SF1">
    <property type="entry name" value="FLAVODOXIN 1"/>
    <property type="match status" value="1"/>
</dbReference>
<keyword evidence="6" id="KW-0249">Electron transport</keyword>
<proteinExistence type="inferred from homology"/>
<dbReference type="Gene3D" id="3.40.50.360">
    <property type="match status" value="1"/>
</dbReference>
<organism evidence="9">
    <name type="scientific">Ditylum brightwellii</name>
    <dbReference type="NCBI Taxonomy" id="49249"/>
    <lineage>
        <taxon>Eukaryota</taxon>
        <taxon>Sar</taxon>
        <taxon>Stramenopiles</taxon>
        <taxon>Ochrophyta</taxon>
        <taxon>Bacillariophyta</taxon>
        <taxon>Mediophyceae</taxon>
        <taxon>Lithodesmiophycidae</taxon>
        <taxon>Lithodesmiales</taxon>
        <taxon>Lithodesmiaceae</taxon>
        <taxon>Ditylum</taxon>
    </lineage>
</organism>
<feature type="domain" description="Flavodoxin-like" evidence="8">
    <location>
        <begin position="52"/>
        <end position="221"/>
    </location>
</feature>
<dbReference type="NCBIfam" id="TIGR01752">
    <property type="entry name" value="flav_long"/>
    <property type="match status" value="1"/>
</dbReference>
<keyword evidence="3" id="KW-0813">Transport</keyword>
<evidence type="ECO:0000256" key="6">
    <source>
        <dbReference type="ARBA" id="ARBA00022982"/>
    </source>
</evidence>
<gene>
    <name evidence="9" type="ORF">DBRI00130_LOCUS4406</name>
</gene>
<evidence type="ECO:0000256" key="3">
    <source>
        <dbReference type="ARBA" id="ARBA00022448"/>
    </source>
</evidence>
<evidence type="ECO:0000256" key="1">
    <source>
        <dbReference type="ARBA" id="ARBA00001917"/>
    </source>
</evidence>
<dbReference type="InterPro" id="IPR001226">
    <property type="entry name" value="Flavodoxin_CS"/>
</dbReference>
<dbReference type="EMBL" id="HBNS01005417">
    <property type="protein sequence ID" value="CAE4586943.1"/>
    <property type="molecule type" value="Transcribed_RNA"/>
</dbReference>
<dbReference type="SUPFAM" id="SSF52218">
    <property type="entry name" value="Flavoproteins"/>
    <property type="match status" value="1"/>
</dbReference>
<evidence type="ECO:0000256" key="2">
    <source>
        <dbReference type="ARBA" id="ARBA00005267"/>
    </source>
</evidence>
<accession>A0A7S4QL61</accession>
<feature type="chain" id="PRO_5031463126" description="Flavodoxin-like domain-containing protein" evidence="7">
    <location>
        <begin position="22"/>
        <end position="314"/>
    </location>
</feature>
<keyword evidence="5" id="KW-0288">FMN</keyword>
<dbReference type="GO" id="GO:0010181">
    <property type="term" value="F:FMN binding"/>
    <property type="evidence" value="ECO:0007669"/>
    <property type="project" value="InterPro"/>
</dbReference>
<dbReference type="PROSITE" id="PS00201">
    <property type="entry name" value="FLAVODOXIN"/>
    <property type="match status" value="1"/>
</dbReference>
<evidence type="ECO:0000256" key="7">
    <source>
        <dbReference type="SAM" id="SignalP"/>
    </source>
</evidence>
<evidence type="ECO:0000256" key="4">
    <source>
        <dbReference type="ARBA" id="ARBA00022630"/>
    </source>
</evidence>
<feature type="signal peptide" evidence="7">
    <location>
        <begin position="1"/>
        <end position="21"/>
    </location>
</feature>